<dbReference type="InterPro" id="IPR013491">
    <property type="entry name" value="Tape_meas_N"/>
</dbReference>
<sequence length="1072" mass="111513">MATIDELRTVMRMELGSYNKDLQKLYGANAAAARKVEASWMATNAGLNRLGASMARNITAPLAGIGAALATREVLAYADAWTSAKNSLAVAGVTGKQQAAVLDQLYQSAQRNAAPIGAMADLFGKAAQASDNLGASQSDLLKFSDGVGIALRVAGASAESASGALTQLGQLLGSARVQAEEFNSVNEGARPILIAVANGLDEAGGSVNKLKQLVNDGKVSGQQFFQAFLKGMPAVAAMAAGSTQTIDQGITKVRNALTKYIGETDSSLGASQRLVAGLNALADNFDQVADATLLFAGLLAGGMLGRSLTGMITQLGLGAKGVLDLIAAFRKVKSVGLVQAFGGLGAALGPVGALLGTAAAGAAMYFGQQAVDASERTARLRGEMDELGISSGTLSSTIDKTSESIKKLAADEVRAKLKEINDELDHMQERSWGSIFGGTSSLGDVKSALSAINGPRSSAKSSTKQAASELTDLIAQAEAGKISLEEIGNRLDEISKIDASGGMDKYLKLLREILPQMRDLKRYAEDIQKAGAVGPSTNPMDRFATTRTDAAKTQRDIQTFLDKETADARKSEAQKKIDTETAAVMERAQKAGTALSEAAARLQAIANINDREVAQANSASVGSASDLIKQYEGFRAKPYWDVNAYRVGYGSDTVTLDDGSVQKVTQGITVSVADANRDLARRVSEFQAGVRSKIGGSTFDSMSTNQQAVLTSIAYNYGSLPDRIVAAIKSGSQEQVYAAIKGLGGDNGGINRVRRNSEAALYISDAPPAAQAGVDVQADLDQRGQRIAMMKAETEALSGLNPLVNDYGYAAAFASEKQDILNAVQQAGIVVTPELAAKIDELAAGYANAEVERAKLTEGQDKLVNSVADFKNSAKDITSGFISDLRSGKSAAEALSNALGKIGDKMLDMSLNSLFGVGTSGGGILSAFGGLFGLKFSGGGYTGDGGKYAPAGVVHKGEYVFDQASVKAAGGPSALDAVRKNLKGFSSGGYVTGASIPQIPLRSLREIPTPASRSAGQAVDVTVGVSADNNGNLMPFVESVSQRQARNTVGQYDVVLTNSFYNRMNEASERGR</sequence>
<proteinExistence type="inferred from homology"/>
<evidence type="ECO:0000256" key="3">
    <source>
        <dbReference type="RuleBase" id="RU003788"/>
    </source>
</evidence>
<keyword evidence="3" id="KW-0326">Glycosidase</keyword>
<name>A0A7W6P1M9_9HYPH</name>
<dbReference type="SUPFAM" id="SSF53955">
    <property type="entry name" value="Lysozyme-like"/>
    <property type="match status" value="1"/>
</dbReference>
<evidence type="ECO:0000313" key="5">
    <source>
        <dbReference type="EMBL" id="MBB4103011.1"/>
    </source>
</evidence>
<keyword evidence="2 3" id="KW-0081">Bacteriolytic enzyme</keyword>
<organism evidence="5 6">
    <name type="scientific">Allorhizobium borbori</name>
    <dbReference type="NCBI Taxonomy" id="485907"/>
    <lineage>
        <taxon>Bacteria</taxon>
        <taxon>Pseudomonadati</taxon>
        <taxon>Pseudomonadota</taxon>
        <taxon>Alphaproteobacteria</taxon>
        <taxon>Hyphomicrobiales</taxon>
        <taxon>Rhizobiaceae</taxon>
        <taxon>Rhizobium/Agrobacterium group</taxon>
        <taxon>Allorhizobium</taxon>
    </lineage>
</organism>
<comment type="catalytic activity">
    <reaction evidence="3">
        <text>Hydrolysis of (1-&gt;4)-beta-linkages between N-acetylmuramic acid and N-acetyl-D-glucosamine residues in a peptidoglycan and between N-acetyl-D-glucosamine residues in chitodextrins.</text>
        <dbReference type="EC" id="3.2.1.17"/>
    </reaction>
</comment>
<gene>
    <name evidence="5" type="ORF">GGQ66_001566</name>
</gene>
<dbReference type="GO" id="GO:0009253">
    <property type="term" value="P:peptidoglycan catabolic process"/>
    <property type="evidence" value="ECO:0007669"/>
    <property type="project" value="InterPro"/>
</dbReference>
<evidence type="ECO:0000256" key="2">
    <source>
        <dbReference type="ARBA" id="ARBA00022638"/>
    </source>
</evidence>
<dbReference type="GO" id="GO:0003796">
    <property type="term" value="F:lysozyme activity"/>
    <property type="evidence" value="ECO:0007669"/>
    <property type="project" value="UniProtKB-EC"/>
</dbReference>
<dbReference type="Gene3D" id="1.10.530.40">
    <property type="match status" value="1"/>
</dbReference>
<evidence type="ECO:0000259" key="4">
    <source>
        <dbReference type="Pfam" id="PF20155"/>
    </source>
</evidence>
<feature type="domain" description="Tape measure protein N-terminal" evidence="4">
    <location>
        <begin position="72"/>
        <end position="265"/>
    </location>
</feature>
<dbReference type="Proteomes" id="UP000584824">
    <property type="component" value="Unassembled WGS sequence"/>
</dbReference>
<dbReference type="GO" id="GO:0031640">
    <property type="term" value="P:killing of cells of another organism"/>
    <property type="evidence" value="ECO:0007669"/>
    <property type="project" value="UniProtKB-KW"/>
</dbReference>
<dbReference type="Pfam" id="PF00959">
    <property type="entry name" value="Phage_lysozyme"/>
    <property type="match status" value="1"/>
</dbReference>
<comment type="caution">
    <text evidence="5">The sequence shown here is derived from an EMBL/GenBank/DDBJ whole genome shotgun (WGS) entry which is preliminary data.</text>
</comment>
<dbReference type="GO" id="GO:0016998">
    <property type="term" value="P:cell wall macromolecule catabolic process"/>
    <property type="evidence" value="ECO:0007669"/>
    <property type="project" value="InterPro"/>
</dbReference>
<dbReference type="EMBL" id="JACIDU010000005">
    <property type="protein sequence ID" value="MBB4103011.1"/>
    <property type="molecule type" value="Genomic_DNA"/>
</dbReference>
<keyword evidence="6" id="KW-1185">Reference proteome</keyword>
<dbReference type="NCBIfam" id="TIGR02675">
    <property type="entry name" value="tape_meas_nterm"/>
    <property type="match status" value="1"/>
</dbReference>
<evidence type="ECO:0000313" key="6">
    <source>
        <dbReference type="Proteomes" id="UP000584824"/>
    </source>
</evidence>
<dbReference type="InterPro" id="IPR002196">
    <property type="entry name" value="Glyco_hydro_24"/>
</dbReference>
<comment type="similarity">
    <text evidence="3">Belongs to the glycosyl hydrolase 24 family.</text>
</comment>
<dbReference type="EC" id="3.2.1.17" evidence="3"/>
<dbReference type="RefSeq" id="WP_183791143.1">
    <property type="nucleotide sequence ID" value="NZ_JACIDU010000005.1"/>
</dbReference>
<dbReference type="InterPro" id="IPR023347">
    <property type="entry name" value="Lysozyme_dom_sf"/>
</dbReference>
<dbReference type="Pfam" id="PF20155">
    <property type="entry name" value="TMP_3"/>
    <property type="match status" value="1"/>
</dbReference>
<keyword evidence="3" id="KW-0378">Hydrolase</keyword>
<accession>A0A7W6P1M9</accession>
<dbReference type="InterPro" id="IPR023346">
    <property type="entry name" value="Lysozyme-like_dom_sf"/>
</dbReference>
<protein>
    <recommendedName>
        <fullName evidence="3">Lysozyme</fullName>
        <ecNumber evidence="3">3.2.1.17</ecNumber>
    </recommendedName>
</protein>
<dbReference type="AlphaFoldDB" id="A0A7W6P1M9"/>
<dbReference type="GO" id="GO:0042742">
    <property type="term" value="P:defense response to bacterium"/>
    <property type="evidence" value="ECO:0007669"/>
    <property type="project" value="UniProtKB-KW"/>
</dbReference>
<evidence type="ECO:0000256" key="1">
    <source>
        <dbReference type="ARBA" id="ARBA00022529"/>
    </source>
</evidence>
<reference evidence="5 6" key="1">
    <citation type="submission" date="2020-08" db="EMBL/GenBank/DDBJ databases">
        <title>Genomic Encyclopedia of Type Strains, Phase IV (KMG-IV): sequencing the most valuable type-strain genomes for metagenomic binning, comparative biology and taxonomic classification.</title>
        <authorList>
            <person name="Goeker M."/>
        </authorList>
    </citation>
    <scope>NUCLEOTIDE SEQUENCE [LARGE SCALE GENOMIC DNA]</scope>
    <source>
        <strain evidence="5 6">DSM 26385</strain>
    </source>
</reference>
<keyword evidence="1 3" id="KW-0929">Antimicrobial</keyword>